<dbReference type="GO" id="GO:0005509">
    <property type="term" value="F:calcium ion binding"/>
    <property type="evidence" value="ECO:0007669"/>
    <property type="project" value="InterPro"/>
</dbReference>
<dbReference type="PROSITE" id="PS50222">
    <property type="entry name" value="EF_HAND_2"/>
    <property type="match status" value="2"/>
</dbReference>
<evidence type="ECO:0000256" key="3">
    <source>
        <dbReference type="ARBA" id="ARBA00022837"/>
    </source>
</evidence>
<dbReference type="FunFam" id="1.10.238.10:FF:000007">
    <property type="entry name" value="Putative myosin regulatory light chain sqh"/>
    <property type="match status" value="1"/>
</dbReference>
<evidence type="ECO:0000259" key="5">
    <source>
        <dbReference type="PROSITE" id="PS50222"/>
    </source>
</evidence>
<dbReference type="InterPro" id="IPR011992">
    <property type="entry name" value="EF-hand-dom_pair"/>
</dbReference>
<keyword evidence="2" id="KW-0677">Repeat</keyword>
<feature type="domain" description="EF-hand" evidence="5">
    <location>
        <begin position="98"/>
        <end position="133"/>
    </location>
</feature>
<evidence type="ECO:0000256" key="2">
    <source>
        <dbReference type="ARBA" id="ARBA00022737"/>
    </source>
</evidence>
<dbReference type="InterPro" id="IPR002048">
    <property type="entry name" value="EF_hand_dom"/>
</dbReference>
<accession>A0A8J9ZID0</accession>
<dbReference type="InterPro" id="IPR050403">
    <property type="entry name" value="Myosin_RLC"/>
</dbReference>
<feature type="domain" description="EF-hand" evidence="5">
    <location>
        <begin position="29"/>
        <end position="64"/>
    </location>
</feature>
<dbReference type="Pfam" id="PF13499">
    <property type="entry name" value="EF-hand_7"/>
    <property type="match status" value="1"/>
</dbReference>
<dbReference type="SUPFAM" id="SSF47473">
    <property type="entry name" value="EF-hand"/>
    <property type="match status" value="1"/>
</dbReference>
<dbReference type="PROSITE" id="PS00018">
    <property type="entry name" value="EF_HAND_1"/>
    <property type="match status" value="1"/>
</dbReference>
<reference evidence="6" key="1">
    <citation type="submission" date="2022-01" db="EMBL/GenBank/DDBJ databases">
        <authorList>
            <person name="Braso-Vives M."/>
        </authorList>
    </citation>
    <scope>NUCLEOTIDE SEQUENCE</scope>
</reference>
<dbReference type="PANTHER" id="PTHR23049">
    <property type="entry name" value="MYOSIN REGULATORY LIGHT CHAIN 2"/>
    <property type="match status" value="1"/>
</dbReference>
<evidence type="ECO:0000313" key="7">
    <source>
        <dbReference type="Proteomes" id="UP000838412"/>
    </source>
</evidence>
<dbReference type="EMBL" id="OV696687">
    <property type="protein sequence ID" value="CAH1254492.1"/>
    <property type="molecule type" value="Genomic_DNA"/>
</dbReference>
<dbReference type="Proteomes" id="UP000838412">
    <property type="component" value="Chromosome 2"/>
</dbReference>
<organism evidence="6 7">
    <name type="scientific">Branchiostoma lanceolatum</name>
    <name type="common">Common lancelet</name>
    <name type="synonym">Amphioxus lanceolatum</name>
    <dbReference type="NCBI Taxonomy" id="7740"/>
    <lineage>
        <taxon>Eukaryota</taxon>
        <taxon>Metazoa</taxon>
        <taxon>Chordata</taxon>
        <taxon>Cephalochordata</taxon>
        <taxon>Leptocardii</taxon>
        <taxon>Amphioxiformes</taxon>
        <taxon>Branchiostomatidae</taxon>
        <taxon>Branchiostoma</taxon>
    </lineage>
</organism>
<evidence type="ECO:0000313" key="6">
    <source>
        <dbReference type="EMBL" id="CAH1254492.1"/>
    </source>
</evidence>
<sequence>MASRKGKKKEGSKRPQRASSNVFAQFEQSQVQELKEAFTMIDQNRDGFLDVQDISDTWASLGKKPEKAEVQKMIQEAGGAINFTMFLTLFGAKMGGTDPEDVIMGAWKQFDPQGTGILHKDQVQHILKGGGERFNDEEMGQMFEGVESCLNEKGEFDYQAFTRIVKRGEEEEE</sequence>
<gene>
    <name evidence="6" type="primary">MYL12B</name>
    <name evidence="6" type="ORF">BLAG_LOCUS13883</name>
</gene>
<keyword evidence="3" id="KW-0106">Calcium</keyword>
<keyword evidence="1" id="KW-0479">Metal-binding</keyword>
<dbReference type="Gene3D" id="1.10.238.10">
    <property type="entry name" value="EF-hand"/>
    <property type="match status" value="2"/>
</dbReference>
<dbReference type="OrthoDB" id="429467at2759"/>
<protein>
    <submittedName>
        <fullName evidence="6">MYL12B protein</fullName>
    </submittedName>
</protein>
<dbReference type="InterPro" id="IPR018247">
    <property type="entry name" value="EF_Hand_1_Ca_BS"/>
</dbReference>
<keyword evidence="7" id="KW-1185">Reference proteome</keyword>
<dbReference type="SMART" id="SM00054">
    <property type="entry name" value="EFh"/>
    <property type="match status" value="1"/>
</dbReference>
<evidence type="ECO:0000256" key="4">
    <source>
        <dbReference type="SAM" id="MobiDB-lite"/>
    </source>
</evidence>
<name>A0A8J9ZID0_BRALA</name>
<proteinExistence type="predicted"/>
<feature type="region of interest" description="Disordered" evidence="4">
    <location>
        <begin position="1"/>
        <end position="21"/>
    </location>
</feature>
<evidence type="ECO:0000256" key="1">
    <source>
        <dbReference type="ARBA" id="ARBA00022723"/>
    </source>
</evidence>
<dbReference type="AlphaFoldDB" id="A0A8J9ZID0"/>
<feature type="compositionally biased region" description="Basic residues" evidence="4">
    <location>
        <begin position="1"/>
        <end position="16"/>
    </location>
</feature>